<dbReference type="EMBL" id="JACBYR010000001">
    <property type="protein sequence ID" value="NYE81821.1"/>
    <property type="molecule type" value="Genomic_DNA"/>
</dbReference>
<dbReference type="PANTHER" id="PTHR43814:SF1">
    <property type="entry name" value="ARGININOSUCCINATE LYASE"/>
    <property type="match status" value="1"/>
</dbReference>
<dbReference type="GO" id="GO:0005829">
    <property type="term" value="C:cytosol"/>
    <property type="evidence" value="ECO:0007669"/>
    <property type="project" value="TreeGrafter"/>
</dbReference>
<dbReference type="SUPFAM" id="SSF48557">
    <property type="entry name" value="L-aspartase-like"/>
    <property type="match status" value="1"/>
</dbReference>
<dbReference type="Proteomes" id="UP000542125">
    <property type="component" value="Unassembled WGS sequence"/>
</dbReference>
<dbReference type="Gene3D" id="1.20.200.10">
    <property type="entry name" value="Fumarase/aspartase (Central domain)"/>
    <property type="match status" value="1"/>
</dbReference>
<dbReference type="Gene3D" id="1.10.40.30">
    <property type="entry name" value="Fumarase/aspartase (C-terminal domain)"/>
    <property type="match status" value="1"/>
</dbReference>
<organism evidence="6 7">
    <name type="scientific">Pigmentiphaga litoralis</name>
    <dbReference type="NCBI Taxonomy" id="516702"/>
    <lineage>
        <taxon>Bacteria</taxon>
        <taxon>Pseudomonadati</taxon>
        <taxon>Pseudomonadota</taxon>
        <taxon>Betaproteobacteria</taxon>
        <taxon>Burkholderiales</taxon>
        <taxon>Alcaligenaceae</taxon>
        <taxon>Pigmentiphaga</taxon>
    </lineage>
</organism>
<reference evidence="6 7" key="1">
    <citation type="submission" date="2020-07" db="EMBL/GenBank/DDBJ databases">
        <title>Genomic Encyclopedia of Type Strains, Phase IV (KMG-V): Genome sequencing to study the core and pangenomes of soil and plant-associated prokaryotes.</title>
        <authorList>
            <person name="Whitman W."/>
        </authorList>
    </citation>
    <scope>NUCLEOTIDE SEQUENCE [LARGE SCALE GENOMIC DNA]</scope>
    <source>
        <strain evidence="6 7">SAS40</strain>
    </source>
</reference>
<dbReference type="InterPro" id="IPR000362">
    <property type="entry name" value="Fumarate_lyase_fam"/>
</dbReference>
<dbReference type="InterPro" id="IPR022761">
    <property type="entry name" value="Fumarate_lyase_N"/>
</dbReference>
<dbReference type="InterPro" id="IPR024083">
    <property type="entry name" value="Fumarase/histidase_N"/>
</dbReference>
<evidence type="ECO:0000313" key="6">
    <source>
        <dbReference type="EMBL" id="NYE81821.1"/>
    </source>
</evidence>
<feature type="domain" description="Fumarate lyase N-terminal" evidence="5">
    <location>
        <begin position="83"/>
        <end position="286"/>
    </location>
</feature>
<evidence type="ECO:0000256" key="3">
    <source>
        <dbReference type="ARBA" id="ARBA00012338"/>
    </source>
</evidence>
<accession>A0A7Y9IRN5</accession>
<evidence type="ECO:0000256" key="4">
    <source>
        <dbReference type="ARBA" id="ARBA00022571"/>
    </source>
</evidence>
<keyword evidence="4" id="KW-0028">Amino-acid biosynthesis</keyword>
<dbReference type="UniPathway" id="UPA00068">
    <property type="reaction ID" value="UER00114"/>
</dbReference>
<keyword evidence="4" id="KW-0055">Arginine biosynthesis</keyword>
<protein>
    <recommendedName>
        <fullName evidence="3">argininosuccinate lyase</fullName>
        <ecNumber evidence="3">4.3.2.1</ecNumber>
    </recommendedName>
</protein>
<comment type="caution">
    <text evidence="6">The sequence shown here is derived from an EMBL/GenBank/DDBJ whole genome shotgun (WGS) entry which is preliminary data.</text>
</comment>
<comment type="pathway">
    <text evidence="2">Amino-acid biosynthesis; L-arginine biosynthesis; L-arginine from L-ornithine and carbamoyl phosphate: step 3/3.</text>
</comment>
<keyword evidence="7" id="KW-1185">Reference proteome</keyword>
<dbReference type="PRINTS" id="PR00149">
    <property type="entry name" value="FUMRATELYASE"/>
</dbReference>
<sequence>MNQEASDRVGPLDDEYHWLSQMNKAANVALLEAGIIDMATARNNARTIAALDLAMLRPGVVRTGDYQQIEPQLIAIGGIEVSTLHCGRSRVDIVATSRRLLLRPAILGALDVLNAARQALMDLGQRHKRSLLPVYTQGRQSAGVPVGHYISAYTAALDVEFDNLKQAYDTVNQSPLGAGAVATSSFPLNRQRLSDLLGFACVIENSLFANELSIIGAGAKVVSAATSAAIIVGTLASDLESQYARTTPWFTIAEGPGLTGTSSSMPHKVNPTLLNHVRQQASVLIGTAMTYTLRSHNVPHGMPDSKRSEPNLAMAQYTQLMNDVARLVRHLDFDEAVARQEVDAEYSATPELADVLQQLHNVPFHVGHHFASALVRYGKANGWRPAHFPYDVARSLYADSARQAGILPAVLPLDEDAFKTSLSSANLVARAACLGGPQPAEVDRMMTAGLARIAADAAWLTKQRDALAAASALLDTAFASTQ</sequence>
<dbReference type="RefSeq" id="WP_179584132.1">
    <property type="nucleotide sequence ID" value="NZ_JACBYR010000001.1"/>
</dbReference>
<dbReference type="PRINTS" id="PR00145">
    <property type="entry name" value="ARGSUCLYASE"/>
</dbReference>
<dbReference type="InterPro" id="IPR008948">
    <property type="entry name" value="L-Aspartase-like"/>
</dbReference>
<dbReference type="EC" id="4.3.2.1" evidence="3"/>
<dbReference type="InterPro" id="IPR009049">
    <property type="entry name" value="Argininosuccinate_lyase"/>
</dbReference>
<evidence type="ECO:0000256" key="2">
    <source>
        <dbReference type="ARBA" id="ARBA00004941"/>
    </source>
</evidence>
<dbReference type="Pfam" id="PF00206">
    <property type="entry name" value="Lyase_1"/>
    <property type="match status" value="1"/>
</dbReference>
<gene>
    <name evidence="6" type="ORF">FHW18_001092</name>
</gene>
<keyword evidence="6" id="KW-0456">Lyase</keyword>
<dbReference type="AlphaFoldDB" id="A0A7Y9IRN5"/>
<dbReference type="PANTHER" id="PTHR43814">
    <property type="entry name" value="ARGININOSUCCINATE LYASE"/>
    <property type="match status" value="1"/>
</dbReference>
<dbReference type="Gene3D" id="1.10.275.10">
    <property type="entry name" value="Fumarase/aspartase (N-terminal domain)"/>
    <property type="match status" value="1"/>
</dbReference>
<evidence type="ECO:0000256" key="1">
    <source>
        <dbReference type="ARBA" id="ARBA00000985"/>
    </source>
</evidence>
<proteinExistence type="predicted"/>
<dbReference type="GO" id="GO:0042450">
    <property type="term" value="P:L-arginine biosynthetic process via ornithine"/>
    <property type="evidence" value="ECO:0007669"/>
    <property type="project" value="InterPro"/>
</dbReference>
<comment type="catalytic activity">
    <reaction evidence="1">
        <text>2-(N(omega)-L-arginino)succinate = fumarate + L-arginine</text>
        <dbReference type="Rhea" id="RHEA:24020"/>
        <dbReference type="ChEBI" id="CHEBI:29806"/>
        <dbReference type="ChEBI" id="CHEBI:32682"/>
        <dbReference type="ChEBI" id="CHEBI:57472"/>
        <dbReference type="EC" id="4.3.2.1"/>
    </reaction>
</comment>
<evidence type="ECO:0000313" key="7">
    <source>
        <dbReference type="Proteomes" id="UP000542125"/>
    </source>
</evidence>
<evidence type="ECO:0000259" key="5">
    <source>
        <dbReference type="Pfam" id="PF00206"/>
    </source>
</evidence>
<dbReference type="GO" id="GO:0004056">
    <property type="term" value="F:argininosuccinate lyase activity"/>
    <property type="evidence" value="ECO:0007669"/>
    <property type="project" value="UniProtKB-EC"/>
</dbReference>
<name>A0A7Y9IRN5_9BURK</name>